<evidence type="ECO:0000313" key="6">
    <source>
        <dbReference type="Proteomes" id="UP000030645"/>
    </source>
</evidence>
<dbReference type="Proteomes" id="UP000030645">
    <property type="component" value="Unassembled WGS sequence"/>
</dbReference>
<dbReference type="InterPro" id="IPR051955">
    <property type="entry name" value="PME_Inhibitor"/>
</dbReference>
<accession>W9RCL5</accession>
<evidence type="ECO:0000259" key="4">
    <source>
        <dbReference type="SMART" id="SM00856"/>
    </source>
</evidence>
<dbReference type="EMBL" id="KE344869">
    <property type="protein sequence ID" value="EXB82552.1"/>
    <property type="molecule type" value="Genomic_DNA"/>
</dbReference>
<protein>
    <submittedName>
        <fullName evidence="5">Putative invertase inhibitor</fullName>
    </submittedName>
</protein>
<dbReference type="GO" id="GO:0004857">
    <property type="term" value="F:enzyme inhibitor activity"/>
    <property type="evidence" value="ECO:0007669"/>
    <property type="project" value="InterPro"/>
</dbReference>
<dbReference type="STRING" id="981085.W9RCL5"/>
<dbReference type="SMART" id="SM00856">
    <property type="entry name" value="PMEI"/>
    <property type="match status" value="1"/>
</dbReference>
<feature type="chain" id="PRO_5004928514" evidence="3">
    <location>
        <begin position="30"/>
        <end position="177"/>
    </location>
</feature>
<evidence type="ECO:0000256" key="2">
    <source>
        <dbReference type="ARBA" id="ARBA00038471"/>
    </source>
</evidence>
<dbReference type="PANTHER" id="PTHR31080:SF274">
    <property type="entry name" value="PECTINESTERASE_PECTINESTERASE INHIBITOR 26"/>
    <property type="match status" value="1"/>
</dbReference>
<dbReference type="Pfam" id="PF04043">
    <property type="entry name" value="PMEI"/>
    <property type="match status" value="1"/>
</dbReference>
<dbReference type="InterPro" id="IPR035513">
    <property type="entry name" value="Invertase/methylesterase_inhib"/>
</dbReference>
<name>W9RCL5_9ROSA</name>
<dbReference type="NCBIfam" id="TIGR01614">
    <property type="entry name" value="PME_inhib"/>
    <property type="match status" value="1"/>
</dbReference>
<feature type="domain" description="Pectinesterase inhibitor" evidence="4">
    <location>
        <begin position="38"/>
        <end position="172"/>
    </location>
</feature>
<dbReference type="OrthoDB" id="770764at2759"/>
<dbReference type="PANTHER" id="PTHR31080">
    <property type="entry name" value="PECTINESTERASE INHIBITOR-LIKE"/>
    <property type="match status" value="1"/>
</dbReference>
<dbReference type="Gene3D" id="1.20.140.40">
    <property type="entry name" value="Invertase/pectin methylesterase inhibitor family protein"/>
    <property type="match status" value="1"/>
</dbReference>
<gene>
    <name evidence="5" type="ORF">L484_027729</name>
</gene>
<keyword evidence="6" id="KW-1185">Reference proteome</keyword>
<reference evidence="6" key="1">
    <citation type="submission" date="2013-01" db="EMBL/GenBank/DDBJ databases">
        <title>Draft Genome Sequence of a Mulberry Tree, Morus notabilis C.K. Schneid.</title>
        <authorList>
            <person name="He N."/>
            <person name="Zhao S."/>
        </authorList>
    </citation>
    <scope>NUCLEOTIDE SEQUENCE</scope>
</reference>
<proteinExistence type="inferred from homology"/>
<organism evidence="5 6">
    <name type="scientific">Morus notabilis</name>
    <dbReference type="NCBI Taxonomy" id="981085"/>
    <lineage>
        <taxon>Eukaryota</taxon>
        <taxon>Viridiplantae</taxon>
        <taxon>Streptophyta</taxon>
        <taxon>Embryophyta</taxon>
        <taxon>Tracheophyta</taxon>
        <taxon>Spermatophyta</taxon>
        <taxon>Magnoliopsida</taxon>
        <taxon>eudicotyledons</taxon>
        <taxon>Gunneridae</taxon>
        <taxon>Pentapetalae</taxon>
        <taxon>rosids</taxon>
        <taxon>fabids</taxon>
        <taxon>Rosales</taxon>
        <taxon>Moraceae</taxon>
        <taxon>Moreae</taxon>
        <taxon>Morus</taxon>
    </lineage>
</organism>
<comment type="similarity">
    <text evidence="2">Belongs to the PMEI family.</text>
</comment>
<evidence type="ECO:0000256" key="3">
    <source>
        <dbReference type="SAM" id="SignalP"/>
    </source>
</evidence>
<dbReference type="SUPFAM" id="SSF101148">
    <property type="entry name" value="Plant invertase/pectin methylesterase inhibitor"/>
    <property type="match status" value="1"/>
</dbReference>
<feature type="signal peptide" evidence="3">
    <location>
        <begin position="1"/>
        <end position="29"/>
    </location>
</feature>
<dbReference type="InterPro" id="IPR006501">
    <property type="entry name" value="Pectinesterase_inhib_dom"/>
</dbReference>
<dbReference type="AlphaFoldDB" id="W9RCL5"/>
<dbReference type="CDD" id="cd15800">
    <property type="entry name" value="PMEI-like_2"/>
    <property type="match status" value="1"/>
</dbReference>
<dbReference type="KEGG" id="mnt:21410338"/>
<keyword evidence="1 3" id="KW-0732">Signal</keyword>
<dbReference type="eggNOG" id="ENOG502S99C">
    <property type="taxonomic scope" value="Eukaryota"/>
</dbReference>
<evidence type="ECO:0000256" key="1">
    <source>
        <dbReference type="ARBA" id="ARBA00022729"/>
    </source>
</evidence>
<sequence length="177" mass="19242">MALINRSKSFSMVFLAIVTLLFLSGEAEGRGLRVRRPRGRGAGGDICRRADYPGLCRAVVRGQKSPYAASQATVKQLIAETIAAKKAAAKVAGKYRQVLGVCKENYGDALSSLRTSLGNMKAHDKGSFNSNLSAALTDYETCEDTFSEMGIRSPLARTNARLRQMADNGLYLATMWR</sequence>
<evidence type="ECO:0000313" key="5">
    <source>
        <dbReference type="EMBL" id="EXB82552.1"/>
    </source>
</evidence>